<evidence type="ECO:0000256" key="4">
    <source>
        <dbReference type="SAM" id="MobiDB-lite"/>
    </source>
</evidence>
<dbReference type="Proteomes" id="UP000006727">
    <property type="component" value="Chromosome 21"/>
</dbReference>
<evidence type="ECO:0000256" key="2">
    <source>
        <dbReference type="ARBA" id="ARBA00023128"/>
    </source>
</evidence>
<dbReference type="InterPro" id="IPR048282">
    <property type="entry name" value="COA6_pln"/>
</dbReference>
<dbReference type="Gramene" id="Pp3c21_10430V3.1">
    <property type="protein sequence ID" value="Pp3c21_10430V3.1"/>
    <property type="gene ID" value="Pp3c21_10430"/>
</dbReference>
<evidence type="ECO:0000256" key="3">
    <source>
        <dbReference type="ARBA" id="ARBA00023157"/>
    </source>
</evidence>
<evidence type="ECO:0000313" key="5">
    <source>
        <dbReference type="EMBL" id="PNR31869.1"/>
    </source>
</evidence>
<dbReference type="HOGENOM" id="CLU_135264_1_0_1"/>
<dbReference type="OMA" id="NCRSSWV"/>
<dbReference type="Gramene" id="Pp3c21_10430V3.4">
    <property type="protein sequence ID" value="Pp3c21_10430V3.4"/>
    <property type="gene ID" value="Pp3c21_10430"/>
</dbReference>
<name>A9TI05_PHYPA</name>
<dbReference type="Gene3D" id="1.10.10.140">
    <property type="entry name" value="Cytochrome c oxidase, subunit VIb"/>
    <property type="match status" value="1"/>
</dbReference>
<dbReference type="RefSeq" id="XP_073385821.1">
    <property type="nucleotide sequence ID" value="XM_073529720.1"/>
</dbReference>
<gene>
    <name evidence="6" type="primary">LOC112274009</name>
    <name evidence="5" type="ORF">PHYPA_025992</name>
</gene>
<dbReference type="EnsemblPlants" id="Pp3c21_10430V3.1">
    <property type="protein sequence ID" value="Pp3c21_10430V3.1"/>
    <property type="gene ID" value="Pp3c21_10430"/>
</dbReference>
<proteinExistence type="predicted"/>
<reference evidence="5 7" key="2">
    <citation type="journal article" date="2018" name="Plant J.">
        <title>The Physcomitrella patens chromosome-scale assembly reveals moss genome structure and evolution.</title>
        <authorList>
            <person name="Lang D."/>
            <person name="Ullrich K.K."/>
            <person name="Murat F."/>
            <person name="Fuchs J."/>
            <person name="Jenkins J."/>
            <person name="Haas F.B."/>
            <person name="Piednoel M."/>
            <person name="Gundlach H."/>
            <person name="Van Bel M."/>
            <person name="Meyberg R."/>
            <person name="Vives C."/>
            <person name="Morata J."/>
            <person name="Symeonidi A."/>
            <person name="Hiss M."/>
            <person name="Muchero W."/>
            <person name="Kamisugi Y."/>
            <person name="Saleh O."/>
            <person name="Blanc G."/>
            <person name="Decker E.L."/>
            <person name="van Gessel N."/>
            <person name="Grimwood J."/>
            <person name="Hayes R.D."/>
            <person name="Graham S.W."/>
            <person name="Gunter L.E."/>
            <person name="McDaniel S.F."/>
            <person name="Hoernstein S.N.W."/>
            <person name="Larsson A."/>
            <person name="Li F.W."/>
            <person name="Perroud P.F."/>
            <person name="Phillips J."/>
            <person name="Ranjan P."/>
            <person name="Rokshar D.S."/>
            <person name="Rothfels C.J."/>
            <person name="Schneider L."/>
            <person name="Shu S."/>
            <person name="Stevenson D.W."/>
            <person name="Thummler F."/>
            <person name="Tillich M."/>
            <person name="Villarreal Aguilar J.C."/>
            <person name="Widiez T."/>
            <person name="Wong G.K."/>
            <person name="Wymore A."/>
            <person name="Zhang Y."/>
            <person name="Zimmer A.D."/>
            <person name="Quatrano R.S."/>
            <person name="Mayer K.F.X."/>
            <person name="Goodstein D."/>
            <person name="Casacuberta J.M."/>
            <person name="Vandepoele K."/>
            <person name="Reski R."/>
            <person name="Cuming A.C."/>
            <person name="Tuskan G.A."/>
            <person name="Maumus F."/>
            <person name="Salse J."/>
            <person name="Schmutz J."/>
            <person name="Rensing S.A."/>
        </authorList>
    </citation>
    <scope>NUCLEOTIDE SEQUENCE [LARGE SCALE GENOMIC DNA]</scope>
    <source>
        <strain evidence="6 7">cv. Gransden 2004</strain>
    </source>
</reference>
<dbReference type="EnsemblPlants" id="Pp3c21_10430V3.2">
    <property type="protein sequence ID" value="Pp3c21_10430V3.2"/>
    <property type="gene ID" value="Pp3c21_10430"/>
</dbReference>
<dbReference type="InterPro" id="IPR036549">
    <property type="entry name" value="CX6/COA6-like_sf"/>
</dbReference>
<keyword evidence="3" id="KW-1015">Disulfide bond</keyword>
<dbReference type="EMBL" id="ABEU02000021">
    <property type="protein sequence ID" value="PNR31869.1"/>
    <property type="molecule type" value="Genomic_DNA"/>
</dbReference>
<dbReference type="AlphaFoldDB" id="A9TI05"/>
<sequence length="117" mass="13120">MESGNFATQEQSHVEKDVLAAGRAACYKARDVFFNCVEDDSGLTTATEIASAGLLYPKQCKPARASYEQNFRSTWVKQFDRQFCAKKRVKRLLDTGDRTRGPIHAPVNRAGLQPDEH</sequence>
<dbReference type="Pfam" id="PF02297">
    <property type="entry name" value="COX6B"/>
    <property type="match status" value="1"/>
</dbReference>
<evidence type="ECO:0000313" key="6">
    <source>
        <dbReference type="EnsemblPlants" id="Pp3c21_10430V3.1"/>
    </source>
</evidence>
<dbReference type="FunCoup" id="A9TI05">
    <property type="interactions" value="823"/>
</dbReference>
<feature type="region of interest" description="Disordered" evidence="4">
    <location>
        <begin position="95"/>
        <end position="117"/>
    </location>
</feature>
<dbReference type="PANTHER" id="PTHR47445:SF1">
    <property type="entry name" value="OS08G0441400 PROTEIN"/>
    <property type="match status" value="1"/>
</dbReference>
<dbReference type="PaxDb" id="3218-PP1S235_37V6.1"/>
<evidence type="ECO:0000256" key="1">
    <source>
        <dbReference type="ARBA" id="ARBA00004173"/>
    </source>
</evidence>
<protein>
    <submittedName>
        <fullName evidence="5 6">Uncharacterized protein</fullName>
    </submittedName>
</protein>
<dbReference type="RefSeq" id="XP_024358903.1">
    <property type="nucleotide sequence ID" value="XM_024503135.2"/>
</dbReference>
<evidence type="ECO:0000313" key="7">
    <source>
        <dbReference type="Proteomes" id="UP000006727"/>
    </source>
</evidence>
<dbReference type="OrthoDB" id="16284at2759"/>
<dbReference type="KEGG" id="ppp:112274009"/>
<dbReference type="PANTHER" id="PTHR47445">
    <property type="entry name" value="OS08G0441400 PROTEIN"/>
    <property type="match status" value="1"/>
</dbReference>
<organism evidence="5">
    <name type="scientific">Physcomitrium patens</name>
    <name type="common">Spreading-leaved earth moss</name>
    <name type="synonym">Physcomitrella patens</name>
    <dbReference type="NCBI Taxonomy" id="3218"/>
    <lineage>
        <taxon>Eukaryota</taxon>
        <taxon>Viridiplantae</taxon>
        <taxon>Streptophyta</taxon>
        <taxon>Embryophyta</taxon>
        <taxon>Bryophyta</taxon>
        <taxon>Bryophytina</taxon>
        <taxon>Bryopsida</taxon>
        <taxon>Funariidae</taxon>
        <taxon>Funariales</taxon>
        <taxon>Funariaceae</taxon>
        <taxon>Physcomitrium</taxon>
    </lineage>
</organism>
<dbReference type="GeneID" id="112274009"/>
<comment type="subcellular location">
    <subcellularLocation>
        <location evidence="1">Mitochondrion</location>
    </subcellularLocation>
</comment>
<dbReference type="GO" id="GO:0005739">
    <property type="term" value="C:mitochondrion"/>
    <property type="evidence" value="ECO:0007669"/>
    <property type="project" value="UniProtKB-SubCell"/>
</dbReference>
<accession>A9TI05</accession>
<reference evidence="6" key="3">
    <citation type="submission" date="2020-12" db="UniProtKB">
        <authorList>
            <consortium name="EnsemblPlants"/>
        </authorList>
    </citation>
    <scope>IDENTIFICATION</scope>
</reference>
<keyword evidence="7" id="KW-1185">Reference proteome</keyword>
<dbReference type="Gramene" id="Pp3c21_10430V3.2">
    <property type="protein sequence ID" value="Pp3c21_10430V3.2"/>
    <property type="gene ID" value="Pp3c21_10430"/>
</dbReference>
<reference evidence="5 7" key="1">
    <citation type="journal article" date="2008" name="Science">
        <title>The Physcomitrella genome reveals evolutionary insights into the conquest of land by plants.</title>
        <authorList>
            <person name="Rensing S."/>
            <person name="Lang D."/>
            <person name="Zimmer A."/>
            <person name="Terry A."/>
            <person name="Salamov A."/>
            <person name="Shapiro H."/>
            <person name="Nishiyama T."/>
            <person name="Perroud P.-F."/>
            <person name="Lindquist E."/>
            <person name="Kamisugi Y."/>
            <person name="Tanahashi T."/>
            <person name="Sakakibara K."/>
            <person name="Fujita T."/>
            <person name="Oishi K."/>
            <person name="Shin-I T."/>
            <person name="Kuroki Y."/>
            <person name="Toyoda A."/>
            <person name="Suzuki Y."/>
            <person name="Hashimoto A."/>
            <person name="Yamaguchi K."/>
            <person name="Sugano A."/>
            <person name="Kohara Y."/>
            <person name="Fujiyama A."/>
            <person name="Anterola A."/>
            <person name="Aoki S."/>
            <person name="Ashton N."/>
            <person name="Barbazuk W.B."/>
            <person name="Barker E."/>
            <person name="Bennetzen J."/>
            <person name="Bezanilla M."/>
            <person name="Blankenship R."/>
            <person name="Cho S.H."/>
            <person name="Dutcher S."/>
            <person name="Estelle M."/>
            <person name="Fawcett J.A."/>
            <person name="Gundlach H."/>
            <person name="Hanada K."/>
            <person name="Heyl A."/>
            <person name="Hicks K.A."/>
            <person name="Hugh J."/>
            <person name="Lohr M."/>
            <person name="Mayer K."/>
            <person name="Melkozernov A."/>
            <person name="Murata T."/>
            <person name="Nelson D."/>
            <person name="Pils B."/>
            <person name="Prigge M."/>
            <person name="Reiss B."/>
            <person name="Renner T."/>
            <person name="Rombauts S."/>
            <person name="Rushton P."/>
            <person name="Sanderfoot A."/>
            <person name="Schween G."/>
            <person name="Shiu S.-H."/>
            <person name="Stueber K."/>
            <person name="Theodoulou F.L."/>
            <person name="Tu H."/>
            <person name="Van de Peer Y."/>
            <person name="Verrier P.J."/>
            <person name="Waters E."/>
            <person name="Wood A."/>
            <person name="Yang L."/>
            <person name="Cove D."/>
            <person name="Cuming A."/>
            <person name="Hasebe M."/>
            <person name="Lucas S."/>
            <person name="Mishler D.B."/>
            <person name="Reski R."/>
            <person name="Grigoriev I."/>
            <person name="Quatrano R.S."/>
            <person name="Boore J.L."/>
        </authorList>
    </citation>
    <scope>NUCLEOTIDE SEQUENCE [LARGE SCALE GENOMIC DNA]</scope>
    <source>
        <strain evidence="6 7">cv. Gransden 2004</strain>
    </source>
</reference>
<dbReference type="eggNOG" id="ENOG502S168">
    <property type="taxonomic scope" value="Eukaryota"/>
</dbReference>
<dbReference type="EnsemblPlants" id="Pp3c21_10430V3.3">
    <property type="protein sequence ID" value="Pp3c21_10430V3.3"/>
    <property type="gene ID" value="Pp3c21_10430"/>
</dbReference>
<keyword evidence="2" id="KW-0496">Mitochondrion</keyword>
<dbReference type="Gramene" id="Pp3c21_10430V3.3">
    <property type="protein sequence ID" value="Pp3c21_10430V3.3"/>
    <property type="gene ID" value="Pp3c21_10430"/>
</dbReference>
<dbReference type="InterPro" id="IPR048280">
    <property type="entry name" value="COX6B-like"/>
</dbReference>
<dbReference type="EnsemblPlants" id="Pp3c21_10430V3.4">
    <property type="protein sequence ID" value="Pp3c21_10430V3.4"/>
    <property type="gene ID" value="Pp3c21_10430"/>
</dbReference>